<dbReference type="AlphaFoldDB" id="A0A1B4G7J7"/>
<dbReference type="Proteomes" id="UP000067711">
    <property type="component" value="Chromosome 1"/>
</dbReference>
<accession>A0A1B4G7J7</accession>
<organism evidence="1 2">
    <name type="scientific">Burkholderia mayonis</name>
    <dbReference type="NCBI Taxonomy" id="1385591"/>
    <lineage>
        <taxon>Bacteria</taxon>
        <taxon>Pseudomonadati</taxon>
        <taxon>Pseudomonadota</taxon>
        <taxon>Betaproteobacteria</taxon>
        <taxon>Burkholderiales</taxon>
        <taxon>Burkholderiaceae</taxon>
        <taxon>Burkholderia</taxon>
        <taxon>pseudomallei group</taxon>
    </lineage>
</organism>
<evidence type="ECO:0000313" key="1">
    <source>
        <dbReference type="EMBL" id="AOJ11892.1"/>
    </source>
</evidence>
<sequence>MSRWLNEPIAVGVGTREIVVGARGSRFARLRKLRKSASAVEPVRASIRDDLRLTEAGLLDALRAALEAHAEKTDQGRVSTRDARLVLDDFWGDHAILHGDFRRMNRAELVEIVLAHFADTRGDDGGTLLVRFSVRRGGRVLFASAISRALHDGIFEMSALAHVGISRLTLCLPHMLDRVGIETGKGNALLMFVSDELMQAVISESGNWVAYDAQRLFSADAGDASRLAVMAEQMFERSATKAGLTREGCRIYLFGNEIDVAPFEARFAAAIRPVRPSAGRSPAERLMESAQ</sequence>
<protein>
    <submittedName>
        <fullName evidence="1">Uncharacterized protein</fullName>
    </submittedName>
</protein>
<reference evidence="1 2" key="1">
    <citation type="submission" date="2015-12" db="EMBL/GenBank/DDBJ databases">
        <title>Diversity of Burkholderia near neighbor genomes.</title>
        <authorList>
            <person name="Sahl J."/>
            <person name="Wagner D."/>
            <person name="Keim P."/>
        </authorList>
    </citation>
    <scope>NUCLEOTIDE SEQUENCE [LARGE SCALE GENOMIC DNA]</scope>
    <source>
        <strain evidence="1 2">BDU8</strain>
    </source>
</reference>
<evidence type="ECO:0000313" key="2">
    <source>
        <dbReference type="Proteomes" id="UP000067711"/>
    </source>
</evidence>
<dbReference type="EMBL" id="CP013389">
    <property type="protein sequence ID" value="AOJ11892.1"/>
    <property type="molecule type" value="Genomic_DNA"/>
</dbReference>
<name>A0A1B4G7J7_9BURK</name>
<gene>
    <name evidence="1" type="ORF">WS71_22050</name>
</gene>
<proteinExistence type="predicted"/>